<feature type="signal peptide" evidence="1">
    <location>
        <begin position="1"/>
        <end position="20"/>
    </location>
</feature>
<sequence length="107" mass="11982">MKRKITFFVILTIALSGVLASCASLQGPKKPPRCNGQHTRALNKDKWNWEGNGIILQEKTIRPVTTPIILNTLESEKAMADVRHATALNFLNHETLSHKVVEVSHEK</sequence>
<keyword evidence="1" id="KW-0732">Signal</keyword>
<evidence type="ECO:0000313" key="2">
    <source>
        <dbReference type="EMBL" id="MET3560496.1"/>
    </source>
</evidence>
<gene>
    <name evidence="2" type="ORF">ABID39_001197</name>
</gene>
<evidence type="ECO:0000256" key="1">
    <source>
        <dbReference type="SAM" id="SignalP"/>
    </source>
</evidence>
<accession>A0ABV2FPQ8</accession>
<comment type="caution">
    <text evidence="2">The sequence shown here is derived from an EMBL/GenBank/DDBJ whole genome shotgun (WGS) entry which is preliminary data.</text>
</comment>
<dbReference type="PROSITE" id="PS51257">
    <property type="entry name" value="PROKAR_LIPOPROTEIN"/>
    <property type="match status" value="1"/>
</dbReference>
<dbReference type="RefSeq" id="WP_354186935.1">
    <property type="nucleotide sequence ID" value="NZ_JBEPLT010000012.1"/>
</dbReference>
<name>A0ABV2FPQ8_9HYPH</name>
<evidence type="ECO:0000313" key="3">
    <source>
        <dbReference type="Proteomes" id="UP001549112"/>
    </source>
</evidence>
<organism evidence="2 3">
    <name type="scientific">Bartonella japonica</name>
    <dbReference type="NCBI Taxonomy" id="357761"/>
    <lineage>
        <taxon>Bacteria</taxon>
        <taxon>Pseudomonadati</taxon>
        <taxon>Pseudomonadota</taxon>
        <taxon>Alphaproteobacteria</taxon>
        <taxon>Hyphomicrobiales</taxon>
        <taxon>Bartonellaceae</taxon>
        <taxon>Bartonella</taxon>
    </lineage>
</organism>
<keyword evidence="3" id="KW-1185">Reference proteome</keyword>
<dbReference type="Proteomes" id="UP001549112">
    <property type="component" value="Unassembled WGS sequence"/>
</dbReference>
<feature type="chain" id="PRO_5046868614" description="Type IV secretion system protein VirB7" evidence="1">
    <location>
        <begin position="21"/>
        <end position="107"/>
    </location>
</feature>
<reference evidence="2 3" key="1">
    <citation type="submission" date="2024-06" db="EMBL/GenBank/DDBJ databases">
        <title>Genomic Encyclopedia of Type Strains, Phase IV (KMG-IV): sequencing the most valuable type-strain genomes for metagenomic binning, comparative biology and taxonomic classification.</title>
        <authorList>
            <person name="Goeker M."/>
        </authorList>
    </citation>
    <scope>NUCLEOTIDE SEQUENCE [LARGE SCALE GENOMIC DNA]</scope>
    <source>
        <strain evidence="2 3">DSM 23650</strain>
    </source>
</reference>
<dbReference type="EMBL" id="JBEPLT010000012">
    <property type="protein sequence ID" value="MET3560496.1"/>
    <property type="molecule type" value="Genomic_DNA"/>
</dbReference>
<proteinExistence type="predicted"/>
<evidence type="ECO:0008006" key="4">
    <source>
        <dbReference type="Google" id="ProtNLM"/>
    </source>
</evidence>
<protein>
    <recommendedName>
        <fullName evidence="4">Type IV secretion system protein VirB7</fullName>
    </recommendedName>
</protein>